<evidence type="ECO:0000256" key="3">
    <source>
        <dbReference type="ARBA" id="ARBA00022525"/>
    </source>
</evidence>
<evidence type="ECO:0000259" key="9">
    <source>
        <dbReference type="PROSITE" id="PS51884"/>
    </source>
</evidence>
<evidence type="ECO:0000256" key="4">
    <source>
        <dbReference type="ARBA" id="ARBA00022729"/>
    </source>
</evidence>
<evidence type="ECO:0000313" key="11">
    <source>
        <dbReference type="Proteomes" id="UP000466345"/>
    </source>
</evidence>
<proteinExistence type="predicted"/>
<keyword evidence="2" id="KW-0134">Cell wall</keyword>
<dbReference type="EMBL" id="WEGJ01000055">
    <property type="protein sequence ID" value="MQY16440.1"/>
    <property type="molecule type" value="Genomic_DNA"/>
</dbReference>
<accession>A0A7K0CSL8</accession>
<feature type="domain" description="Chaplin" evidence="9">
    <location>
        <begin position="38"/>
        <end position="78"/>
    </location>
</feature>
<dbReference type="GO" id="GO:0007155">
    <property type="term" value="P:cell adhesion"/>
    <property type="evidence" value="ECO:0007669"/>
    <property type="project" value="UniProtKB-KW"/>
</dbReference>
<dbReference type="Pfam" id="PF03777">
    <property type="entry name" value="ChpA-C"/>
    <property type="match status" value="1"/>
</dbReference>
<comment type="caution">
    <text evidence="10">The sequence shown here is derived from an EMBL/GenBank/DDBJ whole genome shotgun (WGS) entry which is preliminary data.</text>
</comment>
<feature type="signal peptide" evidence="8">
    <location>
        <begin position="1"/>
        <end position="27"/>
    </location>
</feature>
<gene>
    <name evidence="10" type="ORF">SRB5_66390</name>
</gene>
<dbReference type="AlphaFoldDB" id="A0A7K0CSL8"/>
<dbReference type="PROSITE" id="PS51884">
    <property type="entry name" value="CHAPLIN"/>
    <property type="match status" value="1"/>
</dbReference>
<evidence type="ECO:0000256" key="7">
    <source>
        <dbReference type="PROSITE-ProRule" id="PRU01232"/>
    </source>
</evidence>
<keyword evidence="5" id="KW-0130">Cell adhesion</keyword>
<organism evidence="10 11">
    <name type="scientific">Streptomyces smaragdinus</name>
    <dbReference type="NCBI Taxonomy" id="2585196"/>
    <lineage>
        <taxon>Bacteria</taxon>
        <taxon>Bacillati</taxon>
        <taxon>Actinomycetota</taxon>
        <taxon>Actinomycetes</taxon>
        <taxon>Kitasatosporales</taxon>
        <taxon>Streptomycetaceae</taxon>
        <taxon>Streptomyces</taxon>
    </lineage>
</organism>
<dbReference type="RefSeq" id="WP_323378902.1">
    <property type="nucleotide sequence ID" value="NZ_WEGJ01000055.1"/>
</dbReference>
<comment type="subcellular location">
    <subcellularLocation>
        <location evidence="1">Secreted</location>
        <location evidence="1">Cell wall</location>
    </subcellularLocation>
</comment>
<evidence type="ECO:0000256" key="5">
    <source>
        <dbReference type="ARBA" id="ARBA00022889"/>
    </source>
</evidence>
<evidence type="ECO:0000256" key="6">
    <source>
        <dbReference type="ARBA" id="ARBA00023087"/>
    </source>
</evidence>
<evidence type="ECO:0000256" key="8">
    <source>
        <dbReference type="SAM" id="SignalP"/>
    </source>
</evidence>
<protein>
    <recommendedName>
        <fullName evidence="9">Chaplin domain-containing protein</fullName>
    </recommendedName>
</protein>
<evidence type="ECO:0000256" key="1">
    <source>
        <dbReference type="ARBA" id="ARBA00004191"/>
    </source>
</evidence>
<keyword evidence="11" id="KW-1185">Reference proteome</keyword>
<reference evidence="10 11" key="1">
    <citation type="submission" date="2019-10" db="EMBL/GenBank/DDBJ databases">
        <title>Streptomyces smaragdinus sp. nov. and Streptomyces fabii sp. nov., isolated from the gut of fungus growing-termite Macrotermes natalensis.</title>
        <authorList>
            <person name="Schwitalla J."/>
            <person name="Benndorf R."/>
            <person name="Martin K."/>
            <person name="De Beer W."/>
            <person name="Kaster A.-K."/>
            <person name="Vollmers J."/>
            <person name="Poulsen M."/>
            <person name="Beemelmanns C."/>
        </authorList>
    </citation>
    <scope>NUCLEOTIDE SEQUENCE [LARGE SCALE GENOMIC DNA]</scope>
    <source>
        <strain evidence="10 11">RB5</strain>
    </source>
</reference>
<dbReference type="InterPro" id="IPR005528">
    <property type="entry name" value="ChpA-H"/>
</dbReference>
<keyword evidence="3" id="KW-0964">Secreted</keyword>
<name>A0A7K0CSL8_9ACTN</name>
<feature type="chain" id="PRO_5029584657" description="Chaplin domain-containing protein" evidence="8">
    <location>
        <begin position="28"/>
        <end position="79"/>
    </location>
</feature>
<evidence type="ECO:0000313" key="10">
    <source>
        <dbReference type="EMBL" id="MQY16440.1"/>
    </source>
</evidence>
<evidence type="ECO:0000256" key="2">
    <source>
        <dbReference type="ARBA" id="ARBA00022512"/>
    </source>
</evidence>
<keyword evidence="6 7" id="KW-0034">Amyloid</keyword>
<keyword evidence="4 8" id="KW-0732">Signal</keyword>
<sequence length="79" mass="7331">MKNLKKAAALSLLAGGLLAAGAGAAAADSGADGNAMGSPGIVSGNVVQVPVDVDANASGNSVNVIGVGNPAFGNSAVNR</sequence>
<dbReference type="Proteomes" id="UP000466345">
    <property type="component" value="Unassembled WGS sequence"/>
</dbReference>